<proteinExistence type="predicted"/>
<reference evidence="1" key="1">
    <citation type="submission" date="2023-07" db="EMBL/GenBank/DDBJ databases">
        <title>Black Yeasts Isolated from many extreme environments.</title>
        <authorList>
            <person name="Coleine C."/>
            <person name="Stajich J.E."/>
            <person name="Selbmann L."/>
        </authorList>
    </citation>
    <scope>NUCLEOTIDE SEQUENCE</scope>
    <source>
        <strain evidence="1">CCFEE 5485</strain>
    </source>
</reference>
<gene>
    <name evidence="1" type="ORF">LTR78_002898</name>
</gene>
<keyword evidence="2" id="KW-1185">Reference proteome</keyword>
<evidence type="ECO:0000313" key="1">
    <source>
        <dbReference type="EMBL" id="KAK3677360.1"/>
    </source>
</evidence>
<dbReference type="EMBL" id="JAUTXT010000007">
    <property type="protein sequence ID" value="KAK3677360.1"/>
    <property type="molecule type" value="Genomic_DNA"/>
</dbReference>
<dbReference type="AlphaFoldDB" id="A0AAE0WTA3"/>
<protein>
    <submittedName>
        <fullName evidence="1">Uncharacterized protein</fullName>
    </submittedName>
</protein>
<name>A0AAE0WTA3_9PEZI</name>
<accession>A0AAE0WTA3</accession>
<sequence length="175" mass="18730">MYTAGRSPHNPMSWNLSLYSKTSSDIKIMLSTIFTLASATATIAAPASIIQARNGAANYNVPQMQIRDLELTIINLTNDIVQSNSTGFATNYALGTTQIGVLSNGVQGAEHCGPYQATVASGNTQAIAYLQNAIVALQQLSLDLMNPASSVEEDSFNYDICQAKFNYHALDGFVV</sequence>
<comment type="caution">
    <text evidence="1">The sequence shown here is derived from an EMBL/GenBank/DDBJ whole genome shotgun (WGS) entry which is preliminary data.</text>
</comment>
<evidence type="ECO:0000313" key="2">
    <source>
        <dbReference type="Proteomes" id="UP001274830"/>
    </source>
</evidence>
<organism evidence="1 2">
    <name type="scientific">Recurvomyces mirabilis</name>
    <dbReference type="NCBI Taxonomy" id="574656"/>
    <lineage>
        <taxon>Eukaryota</taxon>
        <taxon>Fungi</taxon>
        <taxon>Dikarya</taxon>
        <taxon>Ascomycota</taxon>
        <taxon>Pezizomycotina</taxon>
        <taxon>Dothideomycetes</taxon>
        <taxon>Dothideomycetidae</taxon>
        <taxon>Mycosphaerellales</taxon>
        <taxon>Teratosphaeriaceae</taxon>
        <taxon>Recurvomyces</taxon>
    </lineage>
</organism>
<dbReference type="Proteomes" id="UP001274830">
    <property type="component" value="Unassembled WGS sequence"/>
</dbReference>